<dbReference type="RefSeq" id="WP_114068413.1">
    <property type="nucleotide sequence ID" value="NZ_CP030850.1"/>
</dbReference>
<sequence>MNNNYLFILALLALLACQGTTDQTGNAPDSAATVAEVGQPESSPNNFYCIPGVQAGNVKANSSEASLIALLGAENVVRDSVYIGEGYYEKGTTLFKGTPDEAQILWKDTVNYANPRNVMIRSAEAKPNQWLVDSGIVMGMTLKEVEKINGKPFKVAGFGWDYGGFVTDWQRGKLAGKNEVENLVIRFYYNIEDDKLGTIAEKVQGEGPFLSSHPAMQQLNPKVVEITIGFE</sequence>
<feature type="chain" id="PRO_5016708221" evidence="1">
    <location>
        <begin position="22"/>
        <end position="231"/>
    </location>
</feature>
<feature type="signal peptide" evidence="1">
    <location>
        <begin position="1"/>
        <end position="21"/>
    </location>
</feature>
<reference evidence="2 3" key="1">
    <citation type="submission" date="2018-07" db="EMBL/GenBank/DDBJ databases">
        <title>Genome sequencing of Runella.</title>
        <authorList>
            <person name="Baek M.-G."/>
            <person name="Yi H."/>
        </authorList>
    </citation>
    <scope>NUCLEOTIDE SEQUENCE [LARGE SCALE GENOMIC DNA]</scope>
    <source>
        <strain evidence="2 3">HYN0085</strain>
    </source>
</reference>
<gene>
    <name evidence="2" type="ORF">DR864_18840</name>
</gene>
<dbReference type="KEGG" id="run:DR864_18840"/>
<evidence type="ECO:0000256" key="1">
    <source>
        <dbReference type="SAM" id="SignalP"/>
    </source>
</evidence>
<evidence type="ECO:0000313" key="2">
    <source>
        <dbReference type="EMBL" id="AXE19645.1"/>
    </source>
</evidence>
<protein>
    <submittedName>
        <fullName evidence="2">Uncharacterized protein</fullName>
    </submittedName>
</protein>
<organism evidence="2 3">
    <name type="scientific">Runella rosea</name>
    <dbReference type="NCBI Taxonomy" id="2259595"/>
    <lineage>
        <taxon>Bacteria</taxon>
        <taxon>Pseudomonadati</taxon>
        <taxon>Bacteroidota</taxon>
        <taxon>Cytophagia</taxon>
        <taxon>Cytophagales</taxon>
        <taxon>Spirosomataceae</taxon>
        <taxon>Runella</taxon>
    </lineage>
</organism>
<keyword evidence="3" id="KW-1185">Reference proteome</keyword>
<dbReference type="AlphaFoldDB" id="A0A344TLX4"/>
<dbReference type="EMBL" id="CP030850">
    <property type="protein sequence ID" value="AXE19645.1"/>
    <property type="molecule type" value="Genomic_DNA"/>
</dbReference>
<dbReference type="OrthoDB" id="1144014at2"/>
<accession>A0A344TLX4</accession>
<name>A0A344TLX4_9BACT</name>
<keyword evidence="1" id="KW-0732">Signal</keyword>
<evidence type="ECO:0000313" key="3">
    <source>
        <dbReference type="Proteomes" id="UP000251993"/>
    </source>
</evidence>
<dbReference type="Proteomes" id="UP000251993">
    <property type="component" value="Chromosome"/>
</dbReference>
<proteinExistence type="predicted"/>